<evidence type="ECO:0000313" key="8">
    <source>
        <dbReference type="Proteomes" id="UP001597168"/>
    </source>
</evidence>
<keyword evidence="2" id="KW-1003">Cell membrane</keyword>
<dbReference type="PANTHER" id="PTHR30086">
    <property type="entry name" value="ARGININE EXPORTER PROTEIN ARGO"/>
    <property type="match status" value="1"/>
</dbReference>
<dbReference type="EMBL" id="JBHTLK010000007">
    <property type="protein sequence ID" value="MFD1146119.1"/>
    <property type="molecule type" value="Genomic_DNA"/>
</dbReference>
<feature type="transmembrane region" description="Helical" evidence="6">
    <location>
        <begin position="71"/>
        <end position="89"/>
    </location>
</feature>
<dbReference type="PIRSF" id="PIRSF006324">
    <property type="entry name" value="LeuE"/>
    <property type="match status" value="1"/>
</dbReference>
<proteinExistence type="predicted"/>
<keyword evidence="8" id="KW-1185">Reference proteome</keyword>
<sequence length="212" mass="21769">MVSTDRLLAFAAMSLLLIVIPGPSVLFVVGRALAQGRRAALITVVGNTLGAYALVVAVAFGVGAIVERSALVFTALKLVGAAYLVHLGVKAFRQRKSLHAAFTAGAPARGGLRTLWEGFAVGVANPKTIIFFAAVLPQFVDRAQGHAAAQMLVLGLVFNVIAIACDSAWGLAAATARTWFATSPRRLSLIGGAGGLAMIGLGLTAATTTRTT</sequence>
<evidence type="ECO:0000256" key="5">
    <source>
        <dbReference type="ARBA" id="ARBA00023136"/>
    </source>
</evidence>
<evidence type="ECO:0000256" key="2">
    <source>
        <dbReference type="ARBA" id="ARBA00022475"/>
    </source>
</evidence>
<evidence type="ECO:0000256" key="3">
    <source>
        <dbReference type="ARBA" id="ARBA00022692"/>
    </source>
</evidence>
<dbReference type="InterPro" id="IPR001123">
    <property type="entry name" value="LeuE-type"/>
</dbReference>
<feature type="transmembrane region" description="Helical" evidence="6">
    <location>
        <begin position="119"/>
        <end position="140"/>
    </location>
</feature>
<dbReference type="Pfam" id="PF01810">
    <property type="entry name" value="LysE"/>
    <property type="match status" value="1"/>
</dbReference>
<protein>
    <submittedName>
        <fullName evidence="7">LysE family translocator</fullName>
    </submittedName>
</protein>
<comment type="caution">
    <text evidence="7">The sequence shown here is derived from an EMBL/GenBank/DDBJ whole genome shotgun (WGS) entry which is preliminary data.</text>
</comment>
<comment type="subcellular location">
    <subcellularLocation>
        <location evidence="1">Cell membrane</location>
        <topology evidence="1">Multi-pass membrane protein</topology>
    </subcellularLocation>
</comment>
<keyword evidence="4 6" id="KW-1133">Transmembrane helix</keyword>
<organism evidence="7 8">
    <name type="scientific">Saccharothrix hoggarensis</name>
    <dbReference type="NCBI Taxonomy" id="913853"/>
    <lineage>
        <taxon>Bacteria</taxon>
        <taxon>Bacillati</taxon>
        <taxon>Actinomycetota</taxon>
        <taxon>Actinomycetes</taxon>
        <taxon>Pseudonocardiales</taxon>
        <taxon>Pseudonocardiaceae</taxon>
        <taxon>Saccharothrix</taxon>
    </lineage>
</organism>
<accession>A0ABW3QH30</accession>
<name>A0ABW3QH30_9PSEU</name>
<feature type="transmembrane region" description="Helical" evidence="6">
    <location>
        <begin position="41"/>
        <end position="65"/>
    </location>
</feature>
<evidence type="ECO:0000256" key="4">
    <source>
        <dbReference type="ARBA" id="ARBA00022989"/>
    </source>
</evidence>
<dbReference type="Proteomes" id="UP001597168">
    <property type="component" value="Unassembled WGS sequence"/>
</dbReference>
<dbReference type="RefSeq" id="WP_380719545.1">
    <property type="nucleotide sequence ID" value="NZ_JBHTLK010000007.1"/>
</dbReference>
<evidence type="ECO:0000313" key="7">
    <source>
        <dbReference type="EMBL" id="MFD1146119.1"/>
    </source>
</evidence>
<feature type="transmembrane region" description="Helical" evidence="6">
    <location>
        <begin position="187"/>
        <end position="206"/>
    </location>
</feature>
<dbReference type="PANTHER" id="PTHR30086:SF20">
    <property type="entry name" value="ARGININE EXPORTER PROTEIN ARGO-RELATED"/>
    <property type="match status" value="1"/>
</dbReference>
<reference evidence="8" key="1">
    <citation type="journal article" date="2019" name="Int. J. Syst. Evol. Microbiol.">
        <title>The Global Catalogue of Microorganisms (GCM) 10K type strain sequencing project: providing services to taxonomists for standard genome sequencing and annotation.</title>
        <authorList>
            <consortium name="The Broad Institute Genomics Platform"/>
            <consortium name="The Broad Institute Genome Sequencing Center for Infectious Disease"/>
            <person name="Wu L."/>
            <person name="Ma J."/>
        </authorList>
    </citation>
    <scope>NUCLEOTIDE SEQUENCE [LARGE SCALE GENOMIC DNA]</scope>
    <source>
        <strain evidence="8">CCUG 60214</strain>
    </source>
</reference>
<feature type="transmembrane region" description="Helical" evidence="6">
    <location>
        <begin position="152"/>
        <end position="175"/>
    </location>
</feature>
<keyword evidence="5 6" id="KW-0472">Membrane</keyword>
<evidence type="ECO:0000256" key="6">
    <source>
        <dbReference type="SAM" id="Phobius"/>
    </source>
</evidence>
<evidence type="ECO:0000256" key="1">
    <source>
        <dbReference type="ARBA" id="ARBA00004651"/>
    </source>
</evidence>
<keyword evidence="3 6" id="KW-0812">Transmembrane</keyword>
<gene>
    <name evidence="7" type="ORF">ACFQ3T_03175</name>
</gene>
<feature type="transmembrane region" description="Helical" evidence="6">
    <location>
        <begin position="6"/>
        <end position="29"/>
    </location>
</feature>